<evidence type="ECO:0000313" key="9">
    <source>
        <dbReference type="Proteomes" id="UP000273326"/>
    </source>
</evidence>
<feature type="domain" description="ABC-2 type transporter transmembrane" evidence="7">
    <location>
        <begin position="21"/>
        <end position="385"/>
    </location>
</feature>
<evidence type="ECO:0000256" key="1">
    <source>
        <dbReference type="ARBA" id="ARBA00004651"/>
    </source>
</evidence>
<dbReference type="AlphaFoldDB" id="A0A3Q9BJR3"/>
<comment type="subcellular location">
    <subcellularLocation>
        <location evidence="1">Cell membrane</location>
        <topology evidence="1">Multi-pass membrane protein</topology>
    </subcellularLocation>
</comment>
<keyword evidence="3 6" id="KW-0812">Transmembrane</keyword>
<feature type="transmembrane region" description="Helical" evidence="6">
    <location>
        <begin position="275"/>
        <end position="298"/>
    </location>
</feature>
<name>A0A3Q9BJR3_9LACT</name>
<dbReference type="InterPro" id="IPR051449">
    <property type="entry name" value="ABC-2_transporter_component"/>
</dbReference>
<dbReference type="EMBL" id="CP034465">
    <property type="protein sequence ID" value="AZP03894.1"/>
    <property type="molecule type" value="Genomic_DNA"/>
</dbReference>
<evidence type="ECO:0000256" key="4">
    <source>
        <dbReference type="ARBA" id="ARBA00022989"/>
    </source>
</evidence>
<dbReference type="PANTHER" id="PTHR30294">
    <property type="entry name" value="MEMBRANE COMPONENT OF ABC TRANSPORTER YHHJ-RELATED"/>
    <property type="match status" value="1"/>
</dbReference>
<organism evidence="8 9">
    <name type="scientific">Jeotgalibaca ciconiae</name>
    <dbReference type="NCBI Taxonomy" id="2496265"/>
    <lineage>
        <taxon>Bacteria</taxon>
        <taxon>Bacillati</taxon>
        <taxon>Bacillota</taxon>
        <taxon>Bacilli</taxon>
        <taxon>Lactobacillales</taxon>
        <taxon>Carnobacteriaceae</taxon>
        <taxon>Jeotgalibaca</taxon>
    </lineage>
</organism>
<protein>
    <submittedName>
        <fullName evidence="8">ABC transporter permease</fullName>
    </submittedName>
</protein>
<dbReference type="GO" id="GO:0140359">
    <property type="term" value="F:ABC-type transporter activity"/>
    <property type="evidence" value="ECO:0007669"/>
    <property type="project" value="InterPro"/>
</dbReference>
<feature type="transmembrane region" description="Helical" evidence="6">
    <location>
        <begin position="365"/>
        <end position="387"/>
    </location>
</feature>
<dbReference type="Pfam" id="PF12698">
    <property type="entry name" value="ABC2_membrane_3"/>
    <property type="match status" value="1"/>
</dbReference>
<evidence type="ECO:0000256" key="2">
    <source>
        <dbReference type="ARBA" id="ARBA00022475"/>
    </source>
</evidence>
<evidence type="ECO:0000313" key="8">
    <source>
        <dbReference type="EMBL" id="AZP03894.1"/>
    </source>
</evidence>
<dbReference type="PANTHER" id="PTHR30294:SF29">
    <property type="entry name" value="MULTIDRUG ABC TRANSPORTER PERMEASE YBHS-RELATED"/>
    <property type="match status" value="1"/>
</dbReference>
<dbReference type="OrthoDB" id="9768837at2"/>
<gene>
    <name evidence="8" type="ORF">EJN90_03975</name>
</gene>
<evidence type="ECO:0000259" key="7">
    <source>
        <dbReference type="Pfam" id="PF12698"/>
    </source>
</evidence>
<dbReference type="GO" id="GO:0005886">
    <property type="term" value="C:plasma membrane"/>
    <property type="evidence" value="ECO:0007669"/>
    <property type="project" value="UniProtKB-SubCell"/>
</dbReference>
<dbReference type="KEGG" id="jeh:EJN90_03975"/>
<keyword evidence="5 6" id="KW-0472">Membrane</keyword>
<reference evidence="9" key="1">
    <citation type="submission" date="2018-12" db="EMBL/GenBank/DDBJ databases">
        <title>Complete genome sequencing of Jeotgalibaca sp. H21T32.</title>
        <authorList>
            <person name="Bae J.-W."/>
            <person name="Lee S.-Y."/>
        </authorList>
    </citation>
    <scope>NUCLEOTIDE SEQUENCE [LARGE SCALE GENOMIC DNA]</scope>
    <source>
        <strain evidence="9">H21T32</strain>
    </source>
</reference>
<proteinExistence type="predicted"/>
<evidence type="ECO:0000256" key="5">
    <source>
        <dbReference type="ARBA" id="ARBA00023136"/>
    </source>
</evidence>
<evidence type="ECO:0000256" key="6">
    <source>
        <dbReference type="SAM" id="Phobius"/>
    </source>
</evidence>
<keyword evidence="4 6" id="KW-1133">Transmembrane helix</keyword>
<feature type="transmembrane region" description="Helical" evidence="6">
    <location>
        <begin position="310"/>
        <end position="330"/>
    </location>
</feature>
<keyword evidence="2" id="KW-1003">Cell membrane</keyword>
<evidence type="ECO:0000256" key="3">
    <source>
        <dbReference type="ARBA" id="ARBA00022692"/>
    </source>
</evidence>
<dbReference type="InterPro" id="IPR013525">
    <property type="entry name" value="ABC2_TM"/>
</dbReference>
<dbReference type="Proteomes" id="UP000273326">
    <property type="component" value="Chromosome"/>
</dbReference>
<dbReference type="RefSeq" id="WP_126108976.1">
    <property type="nucleotide sequence ID" value="NZ_CP034465.1"/>
</dbReference>
<feature type="transmembrane region" description="Helical" evidence="6">
    <location>
        <begin position="21"/>
        <end position="42"/>
    </location>
</feature>
<keyword evidence="9" id="KW-1185">Reference proteome</keyword>
<sequence length="420" mass="46100">MNKFWIIVSQVYKKNVKSIGFVTMMLSPIVMIGIIAAIIYFVGNSFDQTPTIAVLTESEEVSQVLKAEEEYFTVDETIVTKEAAEETMEQEEIDGYLTVTSENGQINASYVDHSGSESLDIAYVTSLLSSIQLNQQAVELGLSQADVEALLTPPTVTTSSISFDDGEVVDDDDIDVAIKTGAAYFICIAIFMFIMTYSSIIAEEIASEKGTRIMEVILSSVSSTTHFFGKLTAIFLICMTQIVFYVIIGLIAFQFDIVQNLIPDGLDIVNMLSGIVGVSLFYFITGITLYAVIAAFLGSLVTKTEDVSKAVTPIVFIALAGFYGGLFAFATTTTPIVKIGSHIPLFTPFIMPFRIAAETVSTTEVVVSMVVIVAFTVFVTFISLLLYRSNVLIYSDSNMFKIIKTSIRNVRNERRNVHNN</sequence>
<accession>A0A3Q9BJR3</accession>
<feature type="transmembrane region" description="Helical" evidence="6">
    <location>
        <begin position="227"/>
        <end position="255"/>
    </location>
</feature>
<feature type="transmembrane region" description="Helical" evidence="6">
    <location>
        <begin position="182"/>
        <end position="206"/>
    </location>
</feature>